<dbReference type="Proteomes" id="UP000005220">
    <property type="component" value="Chromosome 8"/>
</dbReference>
<dbReference type="AlphaFoldDB" id="H2AYR4"/>
<feature type="region of interest" description="Disordered" evidence="6">
    <location>
        <begin position="505"/>
        <end position="536"/>
    </location>
</feature>
<feature type="transmembrane region" description="Helical" evidence="7">
    <location>
        <begin position="252"/>
        <end position="271"/>
    </location>
</feature>
<dbReference type="Pfam" id="PF06398">
    <property type="entry name" value="Pex24p"/>
    <property type="match status" value="1"/>
</dbReference>
<keyword evidence="2 7" id="KW-0812">Transmembrane</keyword>
<feature type="region of interest" description="Disordered" evidence="6">
    <location>
        <begin position="1"/>
        <end position="62"/>
    </location>
</feature>
<dbReference type="FunCoup" id="H2AYR4">
    <property type="interactions" value="88"/>
</dbReference>
<dbReference type="PANTHER" id="PTHR28304">
    <property type="entry name" value="PEROXISOMAL MEMBRANE PROTEIN PEX29"/>
    <property type="match status" value="1"/>
</dbReference>
<reference evidence="9 10" key="1">
    <citation type="journal article" date="2011" name="Proc. Natl. Acad. Sci. U.S.A.">
        <title>Evolutionary erosion of yeast sex chromosomes by mating-type switching accidents.</title>
        <authorList>
            <person name="Gordon J.L."/>
            <person name="Armisen D."/>
            <person name="Proux-Wera E."/>
            <person name="Oheigeartaigh S.S."/>
            <person name="Byrne K.P."/>
            <person name="Wolfe K.H."/>
        </authorList>
    </citation>
    <scope>NUCLEOTIDE SEQUENCE [LARGE SCALE GENOMIC DNA]</scope>
    <source>
        <strain evidence="10">ATCC 22294 / BCRC 22015 / CBS 2517 / CECT 1963 / NBRC 1671 / NRRL Y-8276</strain>
    </source>
</reference>
<evidence type="ECO:0000256" key="4">
    <source>
        <dbReference type="ARBA" id="ARBA00023136"/>
    </source>
</evidence>
<organism evidence="9 10">
    <name type="scientific">Kazachstania africana (strain ATCC 22294 / BCRC 22015 / CBS 2517 / CECT 1963 / NBRC 1671 / NRRL Y-8276)</name>
    <name type="common">Yeast</name>
    <name type="synonym">Kluyveromyces africanus</name>
    <dbReference type="NCBI Taxonomy" id="1071382"/>
    <lineage>
        <taxon>Eukaryota</taxon>
        <taxon>Fungi</taxon>
        <taxon>Dikarya</taxon>
        <taxon>Ascomycota</taxon>
        <taxon>Saccharomycotina</taxon>
        <taxon>Saccharomycetes</taxon>
        <taxon>Saccharomycetales</taxon>
        <taxon>Saccharomycetaceae</taxon>
        <taxon>Kazachstania</taxon>
    </lineage>
</organism>
<dbReference type="OrthoDB" id="74314at2759"/>
<dbReference type="GO" id="GO:0005778">
    <property type="term" value="C:peroxisomal membrane"/>
    <property type="evidence" value="ECO:0007669"/>
    <property type="project" value="UniProtKB-SubCell"/>
</dbReference>
<dbReference type="RefSeq" id="XP_003958605.1">
    <property type="nucleotide sequence ID" value="XM_003958556.1"/>
</dbReference>
<protein>
    <recommendedName>
        <fullName evidence="8">TECPR1-like DysF domain-containing protein</fullName>
    </recommendedName>
</protein>
<dbReference type="eggNOG" id="ENOG502QQTF">
    <property type="taxonomic scope" value="Eukaryota"/>
</dbReference>
<name>H2AYR4_KAZAF</name>
<dbReference type="InterPro" id="IPR010482">
    <property type="entry name" value="TECPR1-like_DysF"/>
</dbReference>
<evidence type="ECO:0000259" key="8">
    <source>
        <dbReference type="Pfam" id="PF06398"/>
    </source>
</evidence>
<evidence type="ECO:0000256" key="7">
    <source>
        <dbReference type="SAM" id="Phobius"/>
    </source>
</evidence>
<evidence type="ECO:0000256" key="1">
    <source>
        <dbReference type="ARBA" id="ARBA00004585"/>
    </source>
</evidence>
<proteinExistence type="predicted"/>
<keyword evidence="10" id="KW-1185">Reference proteome</keyword>
<keyword evidence="3 7" id="KW-1133">Transmembrane helix</keyword>
<evidence type="ECO:0000256" key="2">
    <source>
        <dbReference type="ARBA" id="ARBA00022692"/>
    </source>
</evidence>
<dbReference type="HOGENOM" id="CLU_023118_1_0_1"/>
<dbReference type="EMBL" id="HE650828">
    <property type="protein sequence ID" value="CCF59470.1"/>
    <property type="molecule type" value="Genomic_DNA"/>
</dbReference>
<dbReference type="GeneID" id="13887467"/>
<dbReference type="PANTHER" id="PTHR28304:SF2">
    <property type="entry name" value="PEROXISOMAL MEMBRANE PROTEIN PEX29"/>
    <property type="match status" value="1"/>
</dbReference>
<keyword evidence="4 7" id="KW-0472">Membrane</keyword>
<evidence type="ECO:0000313" key="9">
    <source>
        <dbReference type="EMBL" id="CCF59470.1"/>
    </source>
</evidence>
<evidence type="ECO:0000313" key="10">
    <source>
        <dbReference type="Proteomes" id="UP000005220"/>
    </source>
</evidence>
<dbReference type="STRING" id="1071382.H2AYR4"/>
<gene>
    <name evidence="9" type="primary">KAFR0H00610</name>
    <name evidence="9" type="ORF">KAFR_0H00610</name>
</gene>
<accession>H2AYR4</accession>
<evidence type="ECO:0000256" key="6">
    <source>
        <dbReference type="SAM" id="MobiDB-lite"/>
    </source>
</evidence>
<keyword evidence="5" id="KW-0576">Peroxisome</keyword>
<feature type="compositionally biased region" description="Polar residues" evidence="6">
    <location>
        <begin position="15"/>
        <end position="62"/>
    </location>
</feature>
<feature type="transmembrane region" description="Helical" evidence="7">
    <location>
        <begin position="277"/>
        <end position="299"/>
    </location>
</feature>
<evidence type="ECO:0000256" key="5">
    <source>
        <dbReference type="ARBA" id="ARBA00023140"/>
    </source>
</evidence>
<dbReference type="KEGG" id="kaf:KAFR_0H00610"/>
<comment type="subcellular location">
    <subcellularLocation>
        <location evidence="1">Peroxisome membrane</location>
        <topology evidence="1">Multi-pass membrane protein</topology>
    </subcellularLocation>
</comment>
<dbReference type="GO" id="GO:0032581">
    <property type="term" value="P:ER-dependent peroxisome organization"/>
    <property type="evidence" value="ECO:0007669"/>
    <property type="project" value="EnsemblFungi"/>
</dbReference>
<dbReference type="GO" id="GO:0005783">
    <property type="term" value="C:endoplasmic reticulum"/>
    <property type="evidence" value="ECO:0007669"/>
    <property type="project" value="EnsemblFungi"/>
</dbReference>
<dbReference type="InterPro" id="IPR052816">
    <property type="entry name" value="Peroxisomal_Membrane_PEX28-32"/>
</dbReference>
<dbReference type="InParanoid" id="H2AYR4"/>
<feature type="domain" description="TECPR1-like DysF" evidence="8">
    <location>
        <begin position="103"/>
        <end position="450"/>
    </location>
</feature>
<sequence length="547" mass="62613">MDSVTNFFRVDEPSQDSLYSRESQSNYDGNKGGQNTRSSDNVSNPSAKLNNSGRPPSQVGSLQQAMTDTLIEKVIAMALPPTTENAKDTLATRMAYSKTRPSLSVPITSKNFIMMNSRLSIPFILINEIIKIFDWENIPYTLSILLMYTFLVLKPIITITTAPLFYILFGIMVPQYIYIHKPNDCPLLDRNLNPAQGAPLRNPCLPEPTPQFSQEFILNVTDLQNHMLLYVMLYDFICSNLEKFAYFTNEQISCVVFVTLLAFALLNVTLIETICGLLPIKLLFLIAGWGFMAVMHPALRHSVLAKMQSSWLEEKLNDYNTRFQHAIKENLRFVEAREQKVVAIFEIQKYKEKYKEWRSIGFSNDDYSLFSGIRINEIDISKHCVKILDEVEPPIDWEWSEGSNWILDLKPKEWVAERFIQYVDIDTETKWVYDVDFNGCRGQYRRRMWTNLCSRKCEKRRDSAASIVTKGADGKYEHGTPVLTEEIVNPMRKEKLSTSHLHGVTLRSMSGSNPDSSRHSVQKSQDDDESEPSSIIQEIASTVDIAL</sequence>
<evidence type="ECO:0000256" key="3">
    <source>
        <dbReference type="ARBA" id="ARBA00022989"/>
    </source>
</evidence>